<dbReference type="InterPro" id="IPR036734">
    <property type="entry name" value="Neur_chan_lig-bd_sf"/>
</dbReference>
<reference evidence="2 3" key="1">
    <citation type="submission" date="2015-09" db="EMBL/GenBank/DDBJ databases">
        <title>Draft genome of the parasitic nematode Teladorsagia circumcincta isolate WARC Sus (inbred).</title>
        <authorList>
            <person name="Mitreva M."/>
        </authorList>
    </citation>
    <scope>NUCLEOTIDE SEQUENCE [LARGE SCALE GENOMIC DNA]</scope>
    <source>
        <strain evidence="2 3">S</strain>
    </source>
</reference>
<evidence type="ECO:0000259" key="1">
    <source>
        <dbReference type="Pfam" id="PF02931"/>
    </source>
</evidence>
<organism evidence="2 3">
    <name type="scientific">Teladorsagia circumcincta</name>
    <name type="common">Brown stomach worm</name>
    <name type="synonym">Ostertagia circumcincta</name>
    <dbReference type="NCBI Taxonomy" id="45464"/>
    <lineage>
        <taxon>Eukaryota</taxon>
        <taxon>Metazoa</taxon>
        <taxon>Ecdysozoa</taxon>
        <taxon>Nematoda</taxon>
        <taxon>Chromadorea</taxon>
        <taxon>Rhabditida</taxon>
        <taxon>Rhabditina</taxon>
        <taxon>Rhabditomorpha</taxon>
        <taxon>Strongyloidea</taxon>
        <taxon>Trichostrongylidae</taxon>
        <taxon>Teladorsagia</taxon>
    </lineage>
</organism>
<name>A0A2G9V763_TELCI</name>
<dbReference type="Proteomes" id="UP000230423">
    <property type="component" value="Unassembled WGS sequence"/>
</dbReference>
<dbReference type="Pfam" id="PF02931">
    <property type="entry name" value="Neur_chan_LBD"/>
    <property type="match status" value="1"/>
</dbReference>
<feature type="domain" description="Neurotransmitter-gated ion-channel ligand-binding" evidence="1">
    <location>
        <begin position="46"/>
        <end position="99"/>
    </location>
</feature>
<dbReference type="EMBL" id="KZ344985">
    <property type="protein sequence ID" value="PIO77832.1"/>
    <property type="molecule type" value="Genomic_DNA"/>
</dbReference>
<keyword evidence="3" id="KW-1185">Reference proteome</keyword>
<dbReference type="OrthoDB" id="5975154at2759"/>
<dbReference type="SUPFAM" id="SSF63712">
    <property type="entry name" value="Nicotinic receptor ligand binding domain-like"/>
    <property type="match status" value="1"/>
</dbReference>
<dbReference type="InterPro" id="IPR006202">
    <property type="entry name" value="Neur_chan_lig-bd"/>
</dbReference>
<dbReference type="AlphaFoldDB" id="A0A2G9V763"/>
<proteinExistence type="predicted"/>
<evidence type="ECO:0000313" key="3">
    <source>
        <dbReference type="Proteomes" id="UP000230423"/>
    </source>
</evidence>
<protein>
    <recommendedName>
        <fullName evidence="1">Neurotransmitter-gated ion-channel ligand-binding domain-containing protein</fullName>
    </recommendedName>
</protein>
<dbReference type="GO" id="GO:0016020">
    <property type="term" value="C:membrane"/>
    <property type="evidence" value="ECO:0007669"/>
    <property type="project" value="InterPro"/>
</dbReference>
<accession>A0A2G9V763</accession>
<dbReference type="Gene3D" id="2.70.170.10">
    <property type="entry name" value="Neurotransmitter-gated ion-channel ligand-binding domain"/>
    <property type="match status" value="1"/>
</dbReference>
<dbReference type="GO" id="GO:0005230">
    <property type="term" value="F:extracellular ligand-gated monoatomic ion channel activity"/>
    <property type="evidence" value="ECO:0007669"/>
    <property type="project" value="InterPro"/>
</dbReference>
<sequence length="103" mass="11632">MIHGTGMPDNNVIKKNDALRKSVRSLGSNVIYGFNGILNTEGTDDFVSVSWTDYKLRWNPDDYGGVDVLYVPSDTIWLPDIVLYNNGKQDGIDEAKQRKTHEK</sequence>
<evidence type="ECO:0000313" key="2">
    <source>
        <dbReference type="EMBL" id="PIO77832.1"/>
    </source>
</evidence>
<gene>
    <name evidence="2" type="ORF">TELCIR_00011</name>
</gene>